<comment type="caution">
    <text evidence="11">The sequence shown here is derived from an EMBL/GenBank/DDBJ whole genome shotgun (WGS) entry which is preliminary data.</text>
</comment>
<dbReference type="GO" id="GO:0017061">
    <property type="term" value="F:S-methyl-5-thioadenosine phosphorylase activity"/>
    <property type="evidence" value="ECO:0007669"/>
    <property type="project" value="UniProtKB-EC"/>
</dbReference>
<dbReference type="InterPro" id="IPR011324">
    <property type="entry name" value="Cytotoxic_necrot_fac-like_cat"/>
</dbReference>
<dbReference type="NCBIfam" id="TIGR00726">
    <property type="entry name" value="peptidoglycan editing factor PgeF"/>
    <property type="match status" value="1"/>
</dbReference>
<evidence type="ECO:0000256" key="2">
    <source>
        <dbReference type="ARBA" id="ARBA00007353"/>
    </source>
</evidence>
<evidence type="ECO:0000256" key="6">
    <source>
        <dbReference type="ARBA" id="ARBA00022833"/>
    </source>
</evidence>
<evidence type="ECO:0000256" key="8">
    <source>
        <dbReference type="ARBA" id="ARBA00048968"/>
    </source>
</evidence>
<accession>A0A094JY81</accession>
<dbReference type="RefSeq" id="WP_052074657.1">
    <property type="nucleotide sequence ID" value="NZ_JPEO01000006.1"/>
</dbReference>
<protein>
    <recommendedName>
        <fullName evidence="10">Purine nucleoside phosphorylase</fullName>
    </recommendedName>
</protein>
<dbReference type="Pfam" id="PF02578">
    <property type="entry name" value="Cu-oxidase_4"/>
    <property type="match status" value="1"/>
</dbReference>
<keyword evidence="3" id="KW-0808">Transferase</keyword>
<evidence type="ECO:0000256" key="7">
    <source>
        <dbReference type="ARBA" id="ARBA00047989"/>
    </source>
</evidence>
<dbReference type="Gene3D" id="3.60.140.10">
    <property type="entry name" value="CNF1/YfiH-like putative cysteine hydrolases"/>
    <property type="match status" value="1"/>
</dbReference>
<name>A0A094JY81_9GAMM</name>
<evidence type="ECO:0000256" key="4">
    <source>
        <dbReference type="ARBA" id="ARBA00022723"/>
    </source>
</evidence>
<evidence type="ECO:0000256" key="5">
    <source>
        <dbReference type="ARBA" id="ARBA00022801"/>
    </source>
</evidence>
<evidence type="ECO:0000256" key="1">
    <source>
        <dbReference type="ARBA" id="ARBA00000553"/>
    </source>
</evidence>
<comment type="catalytic activity">
    <reaction evidence="9">
        <text>S-methyl-5'-thioadenosine + phosphate = 5-(methylsulfanyl)-alpha-D-ribose 1-phosphate + adenine</text>
        <dbReference type="Rhea" id="RHEA:11852"/>
        <dbReference type="ChEBI" id="CHEBI:16708"/>
        <dbReference type="ChEBI" id="CHEBI:17509"/>
        <dbReference type="ChEBI" id="CHEBI:43474"/>
        <dbReference type="ChEBI" id="CHEBI:58533"/>
        <dbReference type="EC" id="2.4.2.28"/>
    </reaction>
    <physiologicalReaction direction="left-to-right" evidence="9">
        <dbReference type="Rhea" id="RHEA:11853"/>
    </physiologicalReaction>
</comment>
<dbReference type="GO" id="GO:0016787">
    <property type="term" value="F:hydrolase activity"/>
    <property type="evidence" value="ECO:0007669"/>
    <property type="project" value="UniProtKB-KW"/>
</dbReference>
<evidence type="ECO:0000313" key="11">
    <source>
        <dbReference type="EMBL" id="KFZ37346.1"/>
    </source>
</evidence>
<dbReference type="EMBL" id="JPEO01000006">
    <property type="protein sequence ID" value="KFZ37346.1"/>
    <property type="molecule type" value="Genomic_DNA"/>
</dbReference>
<dbReference type="eggNOG" id="COG1496">
    <property type="taxonomic scope" value="Bacteria"/>
</dbReference>
<dbReference type="PANTHER" id="PTHR30616:SF2">
    <property type="entry name" value="PURINE NUCLEOSIDE PHOSPHORYLASE LACC1"/>
    <property type="match status" value="1"/>
</dbReference>
<organism evidence="11 12">
    <name type="scientific">Shewanella mangrovi</name>
    <dbReference type="NCBI Taxonomy" id="1515746"/>
    <lineage>
        <taxon>Bacteria</taxon>
        <taxon>Pseudomonadati</taxon>
        <taxon>Pseudomonadota</taxon>
        <taxon>Gammaproteobacteria</taxon>
        <taxon>Alteromonadales</taxon>
        <taxon>Shewanellaceae</taxon>
        <taxon>Shewanella</taxon>
    </lineage>
</organism>
<comment type="catalytic activity">
    <reaction evidence="1">
        <text>inosine + phosphate = alpha-D-ribose 1-phosphate + hypoxanthine</text>
        <dbReference type="Rhea" id="RHEA:27646"/>
        <dbReference type="ChEBI" id="CHEBI:17368"/>
        <dbReference type="ChEBI" id="CHEBI:17596"/>
        <dbReference type="ChEBI" id="CHEBI:43474"/>
        <dbReference type="ChEBI" id="CHEBI:57720"/>
        <dbReference type="EC" id="2.4.2.1"/>
    </reaction>
    <physiologicalReaction direction="left-to-right" evidence="1">
        <dbReference type="Rhea" id="RHEA:27647"/>
    </physiologicalReaction>
</comment>
<comment type="catalytic activity">
    <reaction evidence="8">
        <text>adenosine + phosphate = alpha-D-ribose 1-phosphate + adenine</text>
        <dbReference type="Rhea" id="RHEA:27642"/>
        <dbReference type="ChEBI" id="CHEBI:16335"/>
        <dbReference type="ChEBI" id="CHEBI:16708"/>
        <dbReference type="ChEBI" id="CHEBI:43474"/>
        <dbReference type="ChEBI" id="CHEBI:57720"/>
        <dbReference type="EC" id="2.4.2.1"/>
    </reaction>
    <physiologicalReaction direction="left-to-right" evidence="8">
        <dbReference type="Rhea" id="RHEA:27643"/>
    </physiologicalReaction>
</comment>
<sequence length="242" mass="26117">MIPADWFIPSGVHIAFTDRHGGVSKAPYDSLNLGDHVEDDPIAVTRNRELLQEQFALPAMPQWLTQVHGVDVVDVDSDANRRADGAFSQQAQTVLAVMTADCLPVLLCDASGQQIAALHAGWRGLCNGILEAGVAKFAQGSELYAYLGPAIGPKAFEVGSEVRAAFLANTPNAALCFQPSTMANSAGKYLADLAKLAQLRLEAAGVVHIYSLGDCTYTLDTRYFSYRRESVTGRMASLIWRD</sequence>
<evidence type="ECO:0000313" key="12">
    <source>
        <dbReference type="Proteomes" id="UP000029264"/>
    </source>
</evidence>
<keyword evidence="5" id="KW-0378">Hydrolase</keyword>
<dbReference type="STRING" id="1515746.HR45_09975"/>
<dbReference type="InterPro" id="IPR003730">
    <property type="entry name" value="Cu_polyphenol_OxRdtase"/>
</dbReference>
<dbReference type="InterPro" id="IPR038371">
    <property type="entry name" value="Cu_polyphenol_OxRdtase_sf"/>
</dbReference>
<proteinExistence type="inferred from homology"/>
<keyword evidence="6" id="KW-0862">Zinc</keyword>
<evidence type="ECO:0000256" key="3">
    <source>
        <dbReference type="ARBA" id="ARBA00022679"/>
    </source>
</evidence>
<evidence type="ECO:0000256" key="10">
    <source>
        <dbReference type="RuleBase" id="RU361274"/>
    </source>
</evidence>
<dbReference type="CDD" id="cd16833">
    <property type="entry name" value="YfiH"/>
    <property type="match status" value="1"/>
</dbReference>
<dbReference type="SUPFAM" id="SSF64438">
    <property type="entry name" value="CNF1/YfiH-like putative cysteine hydrolases"/>
    <property type="match status" value="1"/>
</dbReference>
<comment type="similarity">
    <text evidence="2 10">Belongs to the purine nucleoside phosphorylase YfiH/LACC1 family.</text>
</comment>
<dbReference type="AlphaFoldDB" id="A0A094JY81"/>
<reference evidence="11 12" key="1">
    <citation type="submission" date="2014-06" db="EMBL/GenBank/DDBJ databases">
        <title>Shewanella sp. YQH10.</title>
        <authorList>
            <person name="Liu Y."/>
            <person name="Zeng R."/>
        </authorList>
    </citation>
    <scope>NUCLEOTIDE SEQUENCE [LARGE SCALE GENOMIC DNA]</scope>
    <source>
        <strain evidence="11 12">YQH10</strain>
    </source>
</reference>
<gene>
    <name evidence="11" type="ORF">HR45_09975</name>
</gene>
<keyword evidence="4" id="KW-0479">Metal-binding</keyword>
<dbReference type="OrthoDB" id="4279at2"/>
<dbReference type="Proteomes" id="UP000029264">
    <property type="component" value="Unassembled WGS sequence"/>
</dbReference>
<comment type="catalytic activity">
    <reaction evidence="7">
        <text>adenosine + H2O + H(+) = inosine + NH4(+)</text>
        <dbReference type="Rhea" id="RHEA:24408"/>
        <dbReference type="ChEBI" id="CHEBI:15377"/>
        <dbReference type="ChEBI" id="CHEBI:15378"/>
        <dbReference type="ChEBI" id="CHEBI:16335"/>
        <dbReference type="ChEBI" id="CHEBI:17596"/>
        <dbReference type="ChEBI" id="CHEBI:28938"/>
        <dbReference type="EC" id="3.5.4.4"/>
    </reaction>
    <physiologicalReaction direction="left-to-right" evidence="7">
        <dbReference type="Rhea" id="RHEA:24409"/>
    </physiologicalReaction>
</comment>
<dbReference type="GO" id="GO:0005507">
    <property type="term" value="F:copper ion binding"/>
    <property type="evidence" value="ECO:0007669"/>
    <property type="project" value="TreeGrafter"/>
</dbReference>
<dbReference type="PANTHER" id="PTHR30616">
    <property type="entry name" value="UNCHARACTERIZED PROTEIN YFIH"/>
    <property type="match status" value="1"/>
</dbReference>
<keyword evidence="12" id="KW-1185">Reference proteome</keyword>
<evidence type="ECO:0000256" key="9">
    <source>
        <dbReference type="ARBA" id="ARBA00049893"/>
    </source>
</evidence>